<proteinExistence type="predicted"/>
<protein>
    <submittedName>
        <fullName evidence="1">DUF3096 domain-containing protein</fullName>
    </submittedName>
</protein>
<dbReference type="Pfam" id="PF11295">
    <property type="entry name" value="DUF3096"/>
    <property type="match status" value="1"/>
</dbReference>
<name>A0A7G6U9L3_9BRAD</name>
<dbReference type="Proteomes" id="UP000515291">
    <property type="component" value="Chromosome"/>
</dbReference>
<evidence type="ECO:0000313" key="2">
    <source>
        <dbReference type="Proteomes" id="UP000515291"/>
    </source>
</evidence>
<accession>A0A7G6U9L3</accession>
<dbReference type="AlphaFoldDB" id="A0A7G6U9L3"/>
<gene>
    <name evidence="1" type="ORF">HB776_28400</name>
</gene>
<dbReference type="InterPro" id="IPR021446">
    <property type="entry name" value="DUF3096"/>
</dbReference>
<reference evidence="2" key="1">
    <citation type="journal article" date="2020" name="Mol. Plant Microbe">
        <title>Rhizobial microsymbionts of the narrowly endemic Oxytropis species growing in Kamchatka are characterized by significant genetic diversity and possess a set of genes that are associated with T3SS and T6SS secretion systems and can affect the development of symbiosis.</title>
        <authorList>
            <person name="Safronova V."/>
            <person name="Guro P."/>
            <person name="Sazanova A."/>
            <person name="Kuznetsova I."/>
            <person name="Belimov A."/>
            <person name="Yakubov V."/>
            <person name="Chirak E."/>
            <person name="Afonin A."/>
            <person name="Gogolev Y."/>
            <person name="Andronov E."/>
            <person name="Tikhonovich I."/>
        </authorList>
    </citation>
    <scope>NUCLEOTIDE SEQUENCE [LARGE SCALE GENOMIC DNA]</scope>
    <source>
        <strain evidence="2">581</strain>
    </source>
</reference>
<dbReference type="KEGG" id="trb:HB776_28400"/>
<dbReference type="EMBL" id="CP050292">
    <property type="protein sequence ID" value="QND75695.1"/>
    <property type="molecule type" value="Genomic_DNA"/>
</dbReference>
<organism evidence="1 2">
    <name type="scientific">Tardiphaga robiniae</name>
    <dbReference type="NCBI Taxonomy" id="943830"/>
    <lineage>
        <taxon>Bacteria</taxon>
        <taxon>Pseudomonadati</taxon>
        <taxon>Pseudomonadota</taxon>
        <taxon>Alphaproteobacteria</taxon>
        <taxon>Hyphomicrobiales</taxon>
        <taxon>Nitrobacteraceae</taxon>
        <taxon>Tardiphaga</taxon>
    </lineage>
</organism>
<evidence type="ECO:0000313" key="1">
    <source>
        <dbReference type="EMBL" id="QND75695.1"/>
    </source>
</evidence>
<dbReference type="RefSeq" id="WP_089262456.1">
    <property type="nucleotide sequence ID" value="NZ_CP050292.1"/>
</dbReference>
<sequence length="52" mass="5574">MVITAAHIQPIVALIAGVLILIMPRFLNLVVAIYLIFVGLAGLGVFRMLKIG</sequence>